<dbReference type="Proteomes" id="UP000817658">
    <property type="component" value="Chromosome 1"/>
</dbReference>
<feature type="region of interest" description="Disordered" evidence="1">
    <location>
        <begin position="205"/>
        <end position="237"/>
    </location>
</feature>
<dbReference type="AlphaFoldDB" id="Q7F0T3"/>
<name>Q7F0T3_ORYSJ</name>
<sequence length="237" mass="26918">MPMTYHLSLSRCHICIDRRSLITESPCPRCLADWRACHQKEHDADITISDTYNNNPPPVTKGPITRARAQQLNLVVSSFLYSSLYEFENRLLPNDYIVIRNNGGDNETLGEGLRVINDHRGRPSQGGGPNKVDFECNSESSTRFGFCLDYSVENNFAARSVSAREEEEVPEMGQPHLGPSEPYLYAEEVGGLRFLLREGDIYGYKYKPPRKRGDTPRGHKIHKPMQTNMSPDTDIRD</sequence>
<proteinExistence type="predicted"/>
<reference evidence="2" key="1">
    <citation type="journal article" date="2002" name="Nature">
        <title>The genome sequence and structure of rice chromosome 1.</title>
        <authorList>
            <person name="Sasaki T."/>
            <person name="Matsumoto T."/>
            <person name="Yamamoto K."/>
            <person name="Sakata K."/>
            <person name="Baba T."/>
            <person name="Katayose Y."/>
            <person name="Wu J."/>
            <person name="Niimura Y."/>
            <person name="Cheng Z."/>
            <person name="Nagamura Y."/>
            <person name="Antonio B.A."/>
            <person name="Kanamori H."/>
            <person name="Hosokawa S."/>
            <person name="Masukawa M."/>
            <person name="Arikawa K."/>
            <person name="Chiden Y."/>
            <person name="Hayashi M."/>
            <person name="Okamoto M."/>
            <person name="Ando T."/>
            <person name="Aoki H."/>
            <person name="Arita K."/>
            <person name="Hamada M."/>
            <person name="Harada C."/>
            <person name="Hijishita S."/>
            <person name="Honda M."/>
            <person name="Ichikawa Y."/>
            <person name="Idonuma A."/>
            <person name="Iijima M."/>
            <person name="Ikeda M."/>
            <person name="Ikeno M."/>
            <person name="Itoh S."/>
            <person name="Itoh T."/>
            <person name="Itoh Y."/>
            <person name="Itoh Y."/>
            <person name="Iwabuchi A."/>
            <person name="Kamiya K."/>
            <person name="Karasawa W."/>
            <person name="Katagiri S."/>
            <person name="Kikuta A."/>
            <person name="Kobayashi N."/>
            <person name="Kono I."/>
            <person name="Machita K."/>
            <person name="Maehara T."/>
            <person name="Mizuno H."/>
            <person name="Mizubayashi T."/>
            <person name="Mukai Y."/>
            <person name="Nagasaki H."/>
            <person name="Nakashima M."/>
            <person name="Nakama Y."/>
            <person name="Nakamichi Y."/>
            <person name="Nakamura M."/>
            <person name="Namiki N."/>
            <person name="Negishi M."/>
            <person name="Ohta I."/>
            <person name="Ono N."/>
            <person name="Saji S."/>
            <person name="Sakai K."/>
            <person name="Shibata M."/>
            <person name="Shimokawa T."/>
            <person name="Shomura A."/>
            <person name="Song J."/>
            <person name="Takazaki Y."/>
            <person name="Terasawa K."/>
            <person name="Tsuji K."/>
            <person name="Waki K."/>
            <person name="Yamagata H."/>
            <person name="Yamane H."/>
            <person name="Yoshiki S."/>
            <person name="Yoshihara R."/>
            <person name="Yukawa K."/>
            <person name="Zhong H."/>
            <person name="Iwama H."/>
            <person name="Endo T."/>
            <person name="Ito H."/>
            <person name="Hahn J.H."/>
            <person name="Kim H.I."/>
            <person name="Eun M.Y."/>
            <person name="Yano M."/>
            <person name="Jiang J."/>
            <person name="Gojobori T."/>
        </authorList>
    </citation>
    <scope>NUCLEOTIDE SEQUENCE</scope>
</reference>
<evidence type="ECO:0000313" key="2">
    <source>
        <dbReference type="EMBL" id="BAC00695.1"/>
    </source>
</evidence>
<accession>Q7F0T3</accession>
<gene>
    <name evidence="2" type="primary">OJ1116_C07.12</name>
</gene>
<dbReference type="EMBL" id="AP004253">
    <property type="protein sequence ID" value="BAC00695.1"/>
    <property type="molecule type" value="Genomic_DNA"/>
</dbReference>
<evidence type="ECO:0000256" key="1">
    <source>
        <dbReference type="SAM" id="MobiDB-lite"/>
    </source>
</evidence>
<organism evidence="2">
    <name type="scientific">Oryza sativa subsp. japonica</name>
    <name type="common">Rice</name>
    <dbReference type="NCBI Taxonomy" id="39947"/>
    <lineage>
        <taxon>Eukaryota</taxon>
        <taxon>Viridiplantae</taxon>
        <taxon>Streptophyta</taxon>
        <taxon>Embryophyta</taxon>
        <taxon>Tracheophyta</taxon>
        <taxon>Spermatophyta</taxon>
        <taxon>Magnoliopsida</taxon>
        <taxon>Liliopsida</taxon>
        <taxon>Poales</taxon>
        <taxon>Poaceae</taxon>
        <taxon>BOP clade</taxon>
        <taxon>Oryzoideae</taxon>
        <taxon>Oryzeae</taxon>
        <taxon>Oryzinae</taxon>
        <taxon>Oryza</taxon>
        <taxon>Oryza sativa</taxon>
    </lineage>
</organism>
<protein>
    <submittedName>
        <fullName evidence="2">OJ1116_C07.12 protein</fullName>
    </submittedName>
</protein>